<dbReference type="PANTHER" id="PTHR33248">
    <property type="entry name" value="ZINC ION-BINDING PROTEIN"/>
    <property type="match status" value="1"/>
</dbReference>
<evidence type="ECO:0000313" key="7">
    <source>
        <dbReference type="EMBL" id="PKA46967.1"/>
    </source>
</evidence>
<gene>
    <name evidence="7" type="ORF">AXF42_Ash011641</name>
</gene>
<proteinExistence type="predicted"/>
<dbReference type="GO" id="GO:0016853">
    <property type="term" value="F:isomerase activity"/>
    <property type="evidence" value="ECO:0007669"/>
    <property type="project" value="UniProtKB-KW"/>
</dbReference>
<evidence type="ECO:0000256" key="5">
    <source>
        <dbReference type="SAM" id="Phobius"/>
    </source>
</evidence>
<dbReference type="EC" id="5.99.1.2" evidence="7"/>
<dbReference type="PROSITE" id="PS51999">
    <property type="entry name" value="ZF_GRF"/>
    <property type="match status" value="1"/>
</dbReference>
<dbReference type="AlphaFoldDB" id="A0A2H9ZUK8"/>
<dbReference type="Pfam" id="PF06839">
    <property type="entry name" value="Zn_ribbon_GRF"/>
    <property type="match status" value="1"/>
</dbReference>
<keyword evidence="7" id="KW-0413">Isomerase</keyword>
<evidence type="ECO:0000256" key="3">
    <source>
        <dbReference type="ARBA" id="ARBA00022833"/>
    </source>
</evidence>
<reference evidence="7 8" key="1">
    <citation type="journal article" date="2017" name="Nature">
        <title>The Apostasia genome and the evolution of orchids.</title>
        <authorList>
            <person name="Zhang G.Q."/>
            <person name="Liu K.W."/>
            <person name="Li Z."/>
            <person name="Lohaus R."/>
            <person name="Hsiao Y.Y."/>
            <person name="Niu S.C."/>
            <person name="Wang J.Y."/>
            <person name="Lin Y.C."/>
            <person name="Xu Q."/>
            <person name="Chen L.J."/>
            <person name="Yoshida K."/>
            <person name="Fujiwara S."/>
            <person name="Wang Z.W."/>
            <person name="Zhang Y.Q."/>
            <person name="Mitsuda N."/>
            <person name="Wang M."/>
            <person name="Liu G.H."/>
            <person name="Pecoraro L."/>
            <person name="Huang H.X."/>
            <person name="Xiao X.J."/>
            <person name="Lin M."/>
            <person name="Wu X.Y."/>
            <person name="Wu W.L."/>
            <person name="Chen Y.Y."/>
            <person name="Chang S.B."/>
            <person name="Sakamoto S."/>
            <person name="Ohme-Takagi M."/>
            <person name="Yagi M."/>
            <person name="Zeng S.J."/>
            <person name="Shen C.Y."/>
            <person name="Yeh C.M."/>
            <person name="Luo Y.B."/>
            <person name="Tsai W.C."/>
            <person name="Van de Peer Y."/>
            <person name="Liu Z.J."/>
        </authorList>
    </citation>
    <scope>NUCLEOTIDE SEQUENCE [LARGE SCALE GENOMIC DNA]</scope>
    <source>
        <strain evidence="8">cv. Shenzhen</strain>
        <tissue evidence="7">Stem</tissue>
    </source>
</reference>
<sequence>MSSSHFSSSRTDNYNNQVLCGCNLECTILTARKGDNKGKRFYRCPHFKKSGDCQFFQWVDDAHFTIVDLKYLIIASEEKNMRHLDNIVKLIKIVLVLLLMANIMIFLLILK</sequence>
<keyword evidence="2 4" id="KW-0863">Zinc-finger</keyword>
<name>A0A2H9ZUK8_9ASPA</name>
<keyword evidence="8" id="KW-1185">Reference proteome</keyword>
<keyword evidence="5" id="KW-1133">Transmembrane helix</keyword>
<dbReference type="Proteomes" id="UP000236161">
    <property type="component" value="Unassembled WGS sequence"/>
</dbReference>
<feature type="transmembrane region" description="Helical" evidence="5">
    <location>
        <begin position="90"/>
        <end position="110"/>
    </location>
</feature>
<feature type="domain" description="GRF-type" evidence="6">
    <location>
        <begin position="20"/>
        <end position="62"/>
    </location>
</feature>
<evidence type="ECO:0000256" key="1">
    <source>
        <dbReference type="ARBA" id="ARBA00022723"/>
    </source>
</evidence>
<organism evidence="7 8">
    <name type="scientific">Apostasia shenzhenica</name>
    <dbReference type="NCBI Taxonomy" id="1088818"/>
    <lineage>
        <taxon>Eukaryota</taxon>
        <taxon>Viridiplantae</taxon>
        <taxon>Streptophyta</taxon>
        <taxon>Embryophyta</taxon>
        <taxon>Tracheophyta</taxon>
        <taxon>Spermatophyta</taxon>
        <taxon>Magnoliopsida</taxon>
        <taxon>Liliopsida</taxon>
        <taxon>Asparagales</taxon>
        <taxon>Orchidaceae</taxon>
        <taxon>Apostasioideae</taxon>
        <taxon>Apostasia</taxon>
    </lineage>
</organism>
<evidence type="ECO:0000256" key="4">
    <source>
        <dbReference type="PROSITE-ProRule" id="PRU01343"/>
    </source>
</evidence>
<dbReference type="STRING" id="1088818.A0A2H9ZUK8"/>
<dbReference type="GO" id="GO:0008270">
    <property type="term" value="F:zinc ion binding"/>
    <property type="evidence" value="ECO:0007669"/>
    <property type="project" value="UniProtKB-KW"/>
</dbReference>
<protein>
    <submittedName>
        <fullName evidence="7">DNA topoisomerase III</fullName>
        <ecNumber evidence="7">5.99.1.2</ecNumber>
    </submittedName>
</protein>
<evidence type="ECO:0000313" key="8">
    <source>
        <dbReference type="Proteomes" id="UP000236161"/>
    </source>
</evidence>
<dbReference type="OrthoDB" id="1281546at2759"/>
<keyword evidence="5" id="KW-0812">Transmembrane</keyword>
<keyword evidence="3" id="KW-0862">Zinc</keyword>
<dbReference type="InterPro" id="IPR010666">
    <property type="entry name" value="Znf_GRF"/>
</dbReference>
<keyword evidence="5" id="KW-0472">Membrane</keyword>
<accession>A0A2H9ZUK8</accession>
<evidence type="ECO:0000256" key="2">
    <source>
        <dbReference type="ARBA" id="ARBA00022771"/>
    </source>
</evidence>
<evidence type="ECO:0000259" key="6">
    <source>
        <dbReference type="PROSITE" id="PS51999"/>
    </source>
</evidence>
<keyword evidence="1" id="KW-0479">Metal-binding</keyword>
<dbReference type="EMBL" id="KZ453612">
    <property type="protein sequence ID" value="PKA46967.1"/>
    <property type="molecule type" value="Genomic_DNA"/>
</dbReference>